<feature type="transmembrane region" description="Helical" evidence="1">
    <location>
        <begin position="6"/>
        <end position="26"/>
    </location>
</feature>
<evidence type="ECO:0000313" key="2">
    <source>
        <dbReference type="EMBL" id="GFG63539.1"/>
    </source>
</evidence>
<sequence>MWLYIAGFFVAVSVAFPLFLIARELRMADSESPGLRKVDTIFLATLAVAVAGLTIWIDQG</sequence>
<keyword evidence="3" id="KW-1185">Reference proteome</keyword>
<evidence type="ECO:0000313" key="3">
    <source>
        <dbReference type="Proteomes" id="UP000465306"/>
    </source>
</evidence>
<evidence type="ECO:0000256" key="1">
    <source>
        <dbReference type="SAM" id="Phobius"/>
    </source>
</evidence>
<protein>
    <submittedName>
        <fullName evidence="2">Uncharacterized protein</fullName>
    </submittedName>
</protein>
<organism evidence="2 3">
    <name type="scientific">Mycobacterium kubicae</name>
    <dbReference type="NCBI Taxonomy" id="120959"/>
    <lineage>
        <taxon>Bacteria</taxon>
        <taxon>Bacillati</taxon>
        <taxon>Actinomycetota</taxon>
        <taxon>Actinomycetes</taxon>
        <taxon>Mycobacteriales</taxon>
        <taxon>Mycobacteriaceae</taxon>
        <taxon>Mycobacterium</taxon>
        <taxon>Mycobacterium simiae complex</taxon>
    </lineage>
</organism>
<dbReference type="Proteomes" id="UP000465306">
    <property type="component" value="Unassembled WGS sequence"/>
</dbReference>
<keyword evidence="1" id="KW-1133">Transmembrane helix</keyword>
<accession>A0ABQ1BIP0</accession>
<comment type="caution">
    <text evidence="2">The sequence shown here is derived from an EMBL/GenBank/DDBJ whole genome shotgun (WGS) entry which is preliminary data.</text>
</comment>
<name>A0ABQ1BIP0_9MYCO</name>
<dbReference type="EMBL" id="BLKU01000002">
    <property type="protein sequence ID" value="GFG63539.1"/>
    <property type="molecule type" value="Genomic_DNA"/>
</dbReference>
<keyword evidence="1" id="KW-0812">Transmembrane</keyword>
<proteinExistence type="predicted"/>
<keyword evidence="1" id="KW-0472">Membrane</keyword>
<reference evidence="2 3" key="1">
    <citation type="journal article" date="2019" name="Emerg. Microbes Infect.">
        <title>Comprehensive subspecies identification of 175 nontuberculous mycobacteria species based on 7547 genomic profiles.</title>
        <authorList>
            <person name="Matsumoto Y."/>
            <person name="Kinjo T."/>
            <person name="Motooka D."/>
            <person name="Nabeya D."/>
            <person name="Jung N."/>
            <person name="Uechi K."/>
            <person name="Horii T."/>
            <person name="Iida T."/>
            <person name="Fujita J."/>
            <person name="Nakamura S."/>
        </authorList>
    </citation>
    <scope>NUCLEOTIDE SEQUENCE [LARGE SCALE GENOMIC DNA]</scope>
    <source>
        <strain evidence="2 3">JCM 13573</strain>
    </source>
</reference>
<gene>
    <name evidence="2" type="ORF">MKUB_10290</name>
</gene>
<feature type="transmembrane region" description="Helical" evidence="1">
    <location>
        <begin position="38"/>
        <end position="57"/>
    </location>
</feature>